<name>A0ABX8M4Z9_9GAMM</name>
<dbReference type="Pfam" id="PF00535">
    <property type="entry name" value="Glycos_transf_2"/>
    <property type="match status" value="1"/>
</dbReference>
<evidence type="ECO:0000313" key="2">
    <source>
        <dbReference type="EMBL" id="QXF36024.1"/>
    </source>
</evidence>
<evidence type="ECO:0000313" key="3">
    <source>
        <dbReference type="Proteomes" id="UP000693715"/>
    </source>
</evidence>
<dbReference type="EMBL" id="CP020335">
    <property type="protein sequence ID" value="QXF36024.1"/>
    <property type="molecule type" value="Genomic_DNA"/>
</dbReference>
<organism evidence="2 3">
    <name type="scientific">Photorhabdus akhurstii</name>
    <dbReference type="NCBI Taxonomy" id="171438"/>
    <lineage>
        <taxon>Bacteria</taxon>
        <taxon>Pseudomonadati</taxon>
        <taxon>Pseudomonadota</taxon>
        <taxon>Gammaproteobacteria</taxon>
        <taxon>Enterobacterales</taxon>
        <taxon>Morganellaceae</taxon>
        <taxon>Photorhabdus</taxon>
    </lineage>
</organism>
<dbReference type="CDD" id="cd00761">
    <property type="entry name" value="Glyco_tranf_GTA_type"/>
    <property type="match status" value="1"/>
</dbReference>
<evidence type="ECO:0000259" key="1">
    <source>
        <dbReference type="Pfam" id="PF00535"/>
    </source>
</evidence>
<dbReference type="Proteomes" id="UP000693715">
    <property type="component" value="Chromosome"/>
</dbReference>
<gene>
    <name evidence="2" type="ORF">B0X70_24670</name>
</gene>
<dbReference type="InterPro" id="IPR001173">
    <property type="entry name" value="Glyco_trans_2-like"/>
</dbReference>
<dbReference type="PANTHER" id="PTHR22916">
    <property type="entry name" value="GLYCOSYLTRANSFERASE"/>
    <property type="match status" value="1"/>
</dbReference>
<reference evidence="2 3" key="1">
    <citation type="submission" date="2017-03" db="EMBL/GenBank/DDBJ databases">
        <title>Genome comparison of Photorhabdus luminescens strain 0813-124 phase variants.</title>
        <authorList>
            <person name="Chien C.-C."/>
            <person name="Chen W.-J."/>
            <person name="Shih M.-C."/>
            <person name="Hsieh F.-C."/>
        </authorList>
    </citation>
    <scope>NUCLEOTIDE SEQUENCE [LARGE SCALE GENOMIC DNA]</scope>
    <source>
        <strain evidence="2 3">0813-124 phase II</strain>
    </source>
</reference>
<feature type="domain" description="Glycosyltransferase 2-like" evidence="1">
    <location>
        <begin position="8"/>
        <end position="168"/>
    </location>
</feature>
<dbReference type="PANTHER" id="PTHR22916:SF3">
    <property type="entry name" value="UDP-GLCNAC:BETAGAL BETA-1,3-N-ACETYLGLUCOSAMINYLTRANSFERASE-LIKE PROTEIN 1"/>
    <property type="match status" value="1"/>
</dbReference>
<accession>A0ABX8M4Z9</accession>
<protein>
    <recommendedName>
        <fullName evidence="1">Glycosyltransferase 2-like domain-containing protein</fullName>
    </recommendedName>
</protein>
<proteinExistence type="predicted"/>
<keyword evidence="3" id="KW-1185">Reference proteome</keyword>
<dbReference type="RefSeq" id="WP_217470574.1">
    <property type="nucleotide sequence ID" value="NZ_CP020335.1"/>
</dbReference>
<sequence length="329" mass="37939">MISNIDISICIPTFNRAHTLRSLLSSIESEINSLQYYQIEIVISDNASTDDTARLVEHFSKRLDIVNYVKLPENRGLGYNINNAINTAKGRFCWLMGSDEKLYPGSLAKIISELESDSDILIGNPITNNSERIFFREKKYNYSVDSPQEIARFIDNCTELSSFFAFISTIVVKKSFWNKCEFPLEWINHTYTHLLRLVSIIKAGETKIKTLGYPIVITGNEMNEWNKRIFNHFSLDNETLFLISHSIFEDNSEIKSAISGLISRQYNSFNILLSRSAASKEEWNTLIPILKYLEIGSGMYKKEIYDPILYIMYRTAKKFKVIVKKLKAI</sequence>